<sequence length="944" mass="108066">MMPEWLSPSLRNYVVVSECPKLESATKVENTNRALKRILKNTVKDNPAIWLRKLDDALWAFRTAYKTPAGTTPYKLIYGKNCHLPFEIEHRAYWTLKNCNPDLIAVVPVLASAPFSAKFLKVLSKEVKNSMESLFSNLEERATTDTTQRKTTALQMHGLFENLFASKKVNASNYDNQHLQKYFKENMGIEPQAYRQKLLYEMDGLGKIIDEQVLHDKELWMKEREVKAIRHIEKSLTKSKMQTEKEMVTEGIALDVSLVYRECTDDNTTLSEQQDKSSSSGYDVDEEKLLVDMVASDIENADIEPSYDTDTEKPVINLYLTKLIMSGSQDEIPPPPPPPSSQTPTQQTPHTVSTIKLPILKKGEYDIWAMKMEHYLAHTDYPIWEVIQNGNGPVSITTDTQGQIKVLPPRTAEEILARERERKARTTLLMALPEDHLAKFHKMTDAKEMWDAIKSRFGGNDESKKMQKLVTNMELDGCYGNKGCSAEGQLIGLIPSIDNSSKIDPIFEEIAGELAHIAPIPPRIVEADFDSNDDTSSDDDDFEDIEYVSLEEVNDEKELIINPTFQESSRVWICQISQEISQKRTRERMSDQEAKDLKAEAREIMPQPSTVNCKKPQVFSDKILIPELDPSPCCARCGTPVDGPSCRGCAFLRKKFDEDLLAYCVENGIFKDFQDTFEPSDDNTNVVNALREPCVVNQDPGVKSSQEPPQIDHNCAHYGYNCPPKVPIISNPEQCNQTINELPQILPNDHPIRNYEAENSFAYVPNPNSFYNSPNFSYPPPQNSPSFSQQYLCCAYCGGPHFDYQCQPINETCYEPNPSYDYSGFNHPQPPQESVYRQEALNKILKEFEELKRDQRMLTELKKQIKEEQTVKEDMSIEEMRHEQQLVDRKIKEITNELGIRRFRGEEIDEEFERDCEIRIHKLKQDFNIWGTMKFEIGEALKTG</sequence>
<feature type="compositionally biased region" description="Pro residues" evidence="2">
    <location>
        <begin position="332"/>
        <end position="341"/>
    </location>
</feature>
<evidence type="ECO:0000256" key="2">
    <source>
        <dbReference type="SAM" id="MobiDB-lite"/>
    </source>
</evidence>
<organism evidence="3 4">
    <name type="scientific">Tanacetum coccineum</name>
    <dbReference type="NCBI Taxonomy" id="301880"/>
    <lineage>
        <taxon>Eukaryota</taxon>
        <taxon>Viridiplantae</taxon>
        <taxon>Streptophyta</taxon>
        <taxon>Embryophyta</taxon>
        <taxon>Tracheophyta</taxon>
        <taxon>Spermatophyta</taxon>
        <taxon>Magnoliopsida</taxon>
        <taxon>eudicotyledons</taxon>
        <taxon>Gunneridae</taxon>
        <taxon>Pentapetalae</taxon>
        <taxon>asterids</taxon>
        <taxon>campanulids</taxon>
        <taxon>Asterales</taxon>
        <taxon>Asteraceae</taxon>
        <taxon>Asteroideae</taxon>
        <taxon>Anthemideae</taxon>
        <taxon>Anthemidinae</taxon>
        <taxon>Tanacetum</taxon>
    </lineage>
</organism>
<evidence type="ECO:0000313" key="4">
    <source>
        <dbReference type="Proteomes" id="UP001151760"/>
    </source>
</evidence>
<dbReference type="Gene3D" id="3.30.420.10">
    <property type="entry name" value="Ribonuclease H-like superfamily/Ribonuclease H"/>
    <property type="match status" value="1"/>
</dbReference>
<reference evidence="3" key="2">
    <citation type="submission" date="2022-01" db="EMBL/GenBank/DDBJ databases">
        <authorList>
            <person name="Yamashiro T."/>
            <person name="Shiraishi A."/>
            <person name="Satake H."/>
            <person name="Nakayama K."/>
        </authorList>
    </citation>
    <scope>NUCLEOTIDE SEQUENCE</scope>
</reference>
<comment type="caution">
    <text evidence="3">The sequence shown here is derived from an EMBL/GenBank/DDBJ whole genome shotgun (WGS) entry which is preliminary data.</text>
</comment>
<keyword evidence="1" id="KW-0175">Coiled coil</keyword>
<reference evidence="3" key="1">
    <citation type="journal article" date="2022" name="Int. J. Mol. Sci.">
        <title>Draft Genome of Tanacetum Coccineum: Genomic Comparison of Closely Related Tanacetum-Family Plants.</title>
        <authorList>
            <person name="Yamashiro T."/>
            <person name="Shiraishi A."/>
            <person name="Nakayama K."/>
            <person name="Satake H."/>
        </authorList>
    </citation>
    <scope>NUCLEOTIDE SEQUENCE</scope>
</reference>
<name>A0ABQ4YXB9_9ASTR</name>
<keyword evidence="4" id="KW-1185">Reference proteome</keyword>
<gene>
    <name evidence="3" type="ORF">Tco_0748936</name>
</gene>
<evidence type="ECO:0000313" key="3">
    <source>
        <dbReference type="EMBL" id="GJS82395.1"/>
    </source>
</evidence>
<protein>
    <submittedName>
        <fullName evidence="3">Ribonuclease H-like domain-containing protein</fullName>
    </submittedName>
</protein>
<dbReference type="Proteomes" id="UP001151760">
    <property type="component" value="Unassembled WGS sequence"/>
</dbReference>
<dbReference type="InterPro" id="IPR012337">
    <property type="entry name" value="RNaseH-like_sf"/>
</dbReference>
<dbReference type="InterPro" id="IPR036397">
    <property type="entry name" value="RNaseH_sf"/>
</dbReference>
<feature type="coiled-coil region" evidence="1">
    <location>
        <begin position="841"/>
        <end position="897"/>
    </location>
</feature>
<proteinExistence type="predicted"/>
<feature type="region of interest" description="Disordered" evidence="2">
    <location>
        <begin position="327"/>
        <end position="352"/>
    </location>
</feature>
<dbReference type="SUPFAM" id="SSF53098">
    <property type="entry name" value="Ribonuclease H-like"/>
    <property type="match status" value="1"/>
</dbReference>
<dbReference type="Pfam" id="PF14223">
    <property type="entry name" value="Retrotran_gag_2"/>
    <property type="match status" value="1"/>
</dbReference>
<accession>A0ABQ4YXB9</accession>
<dbReference type="EMBL" id="BQNB010010821">
    <property type="protein sequence ID" value="GJS82395.1"/>
    <property type="molecule type" value="Genomic_DNA"/>
</dbReference>
<evidence type="ECO:0000256" key="1">
    <source>
        <dbReference type="SAM" id="Coils"/>
    </source>
</evidence>